<organism evidence="2 3">
    <name type="scientific">Synaphobranchus kaupii</name>
    <name type="common">Kaup's arrowtooth eel</name>
    <dbReference type="NCBI Taxonomy" id="118154"/>
    <lineage>
        <taxon>Eukaryota</taxon>
        <taxon>Metazoa</taxon>
        <taxon>Chordata</taxon>
        <taxon>Craniata</taxon>
        <taxon>Vertebrata</taxon>
        <taxon>Euteleostomi</taxon>
        <taxon>Actinopterygii</taxon>
        <taxon>Neopterygii</taxon>
        <taxon>Teleostei</taxon>
        <taxon>Anguilliformes</taxon>
        <taxon>Synaphobranchidae</taxon>
        <taxon>Synaphobranchus</taxon>
    </lineage>
</organism>
<feature type="region of interest" description="Disordered" evidence="1">
    <location>
        <begin position="49"/>
        <end position="133"/>
    </location>
</feature>
<gene>
    <name evidence="2" type="ORF">SKAU_G00363560</name>
</gene>
<dbReference type="AlphaFoldDB" id="A0A9Q1IGC6"/>
<feature type="compositionally biased region" description="Gly residues" evidence="1">
    <location>
        <begin position="123"/>
        <end position="133"/>
    </location>
</feature>
<accession>A0A9Q1IGC6</accession>
<reference evidence="2" key="1">
    <citation type="journal article" date="2023" name="Science">
        <title>Genome structures resolve the early diversification of teleost fishes.</title>
        <authorList>
            <person name="Parey E."/>
            <person name="Louis A."/>
            <person name="Montfort J."/>
            <person name="Bouchez O."/>
            <person name="Roques C."/>
            <person name="Iampietro C."/>
            <person name="Lluch J."/>
            <person name="Castinel A."/>
            <person name="Donnadieu C."/>
            <person name="Desvignes T."/>
            <person name="Floi Bucao C."/>
            <person name="Jouanno E."/>
            <person name="Wen M."/>
            <person name="Mejri S."/>
            <person name="Dirks R."/>
            <person name="Jansen H."/>
            <person name="Henkel C."/>
            <person name="Chen W.J."/>
            <person name="Zahm M."/>
            <person name="Cabau C."/>
            <person name="Klopp C."/>
            <person name="Thompson A.W."/>
            <person name="Robinson-Rechavi M."/>
            <person name="Braasch I."/>
            <person name="Lecointre G."/>
            <person name="Bobe J."/>
            <person name="Postlethwait J.H."/>
            <person name="Berthelot C."/>
            <person name="Roest Crollius H."/>
            <person name="Guiguen Y."/>
        </authorList>
    </citation>
    <scope>NUCLEOTIDE SEQUENCE</scope>
    <source>
        <strain evidence="2">WJC10195</strain>
    </source>
</reference>
<protein>
    <submittedName>
        <fullName evidence="2">Uncharacterized protein</fullName>
    </submittedName>
</protein>
<comment type="caution">
    <text evidence="2">The sequence shown here is derived from an EMBL/GenBank/DDBJ whole genome shotgun (WGS) entry which is preliminary data.</text>
</comment>
<sequence length="133" mass="14228">MAGSEEVEDLEDGGRGVPLPRGHPVIRFEYHVLYSCSYQTPVLYSTLGHKKQEARAPPPLQGLPSHPDTRPIFYPGASPPTPSSSRGRRLRETAQLRQPNGSSAAPAPPRTLPAASSRHQSGTPGGEGGSRVR</sequence>
<name>A0A9Q1IGC6_SYNKA</name>
<proteinExistence type="predicted"/>
<evidence type="ECO:0000313" key="3">
    <source>
        <dbReference type="Proteomes" id="UP001152622"/>
    </source>
</evidence>
<dbReference type="EMBL" id="JAINUF010000017">
    <property type="protein sequence ID" value="KAJ8339570.1"/>
    <property type="molecule type" value="Genomic_DNA"/>
</dbReference>
<evidence type="ECO:0000313" key="2">
    <source>
        <dbReference type="EMBL" id="KAJ8339570.1"/>
    </source>
</evidence>
<keyword evidence="3" id="KW-1185">Reference proteome</keyword>
<feature type="region of interest" description="Disordered" evidence="1">
    <location>
        <begin position="1"/>
        <end position="22"/>
    </location>
</feature>
<feature type="compositionally biased region" description="Acidic residues" evidence="1">
    <location>
        <begin position="1"/>
        <end position="11"/>
    </location>
</feature>
<dbReference type="Proteomes" id="UP001152622">
    <property type="component" value="Chromosome 17"/>
</dbReference>
<evidence type="ECO:0000256" key="1">
    <source>
        <dbReference type="SAM" id="MobiDB-lite"/>
    </source>
</evidence>